<keyword evidence="3" id="KW-1185">Reference proteome</keyword>
<protein>
    <submittedName>
        <fullName evidence="2">Uncharacterized protein</fullName>
    </submittedName>
</protein>
<evidence type="ECO:0000313" key="2">
    <source>
        <dbReference type="EMBL" id="PTB58922.1"/>
    </source>
</evidence>
<sequence length="136" mass="14427">MGSQSIPRNPGFRALAPNRNRIPCTSERAPYPIEPSPRDARVPLASIASSGSQHGRDIALVLGVAVCILGSPVLSANGGAMQWMAHDGGVAESLVAYWPRLGPCPPNHGPPPSERVRIRVLCLCLSHSYAVSSLHF</sequence>
<evidence type="ECO:0000313" key="3">
    <source>
        <dbReference type="Proteomes" id="UP000241690"/>
    </source>
</evidence>
<organism evidence="2 3">
    <name type="scientific">Trichoderma harzianum CBS 226.95</name>
    <dbReference type="NCBI Taxonomy" id="983964"/>
    <lineage>
        <taxon>Eukaryota</taxon>
        <taxon>Fungi</taxon>
        <taxon>Dikarya</taxon>
        <taxon>Ascomycota</taxon>
        <taxon>Pezizomycotina</taxon>
        <taxon>Sordariomycetes</taxon>
        <taxon>Hypocreomycetidae</taxon>
        <taxon>Hypocreales</taxon>
        <taxon>Hypocreaceae</taxon>
        <taxon>Trichoderma</taxon>
    </lineage>
</organism>
<reference evidence="2 3" key="1">
    <citation type="submission" date="2016-07" db="EMBL/GenBank/DDBJ databases">
        <title>Multiple horizontal gene transfer events from other fungi enriched the ability of initially mycotrophic Trichoderma (Ascomycota) to feed on dead plant biomass.</title>
        <authorList>
            <consortium name="DOE Joint Genome Institute"/>
            <person name="Aerts A."/>
            <person name="Atanasova L."/>
            <person name="Chenthamara K."/>
            <person name="Zhang J."/>
            <person name="Grujic M."/>
            <person name="Henrissat B."/>
            <person name="Kuo A."/>
            <person name="Salamov A."/>
            <person name="Lipzen A."/>
            <person name="Labutti K."/>
            <person name="Barry K."/>
            <person name="Miao Y."/>
            <person name="Rahimi M.J."/>
            <person name="Shen Q."/>
            <person name="Grigoriev I.V."/>
            <person name="Kubicek C.P."/>
            <person name="Druzhinina I.S."/>
        </authorList>
    </citation>
    <scope>NUCLEOTIDE SEQUENCE [LARGE SCALE GENOMIC DNA]</scope>
    <source>
        <strain evidence="2 3">CBS 226.95</strain>
    </source>
</reference>
<dbReference type="RefSeq" id="XP_024778599.1">
    <property type="nucleotide sequence ID" value="XM_024916814.1"/>
</dbReference>
<proteinExistence type="predicted"/>
<feature type="region of interest" description="Disordered" evidence="1">
    <location>
        <begin position="1"/>
        <end position="37"/>
    </location>
</feature>
<name>A0A2T4APC0_TRIHA</name>
<accession>A0A2T4APC0</accession>
<dbReference type="AlphaFoldDB" id="A0A2T4APC0"/>
<dbReference type="GeneID" id="36625383"/>
<dbReference type="Proteomes" id="UP000241690">
    <property type="component" value="Unassembled WGS sequence"/>
</dbReference>
<dbReference type="EMBL" id="KZ679676">
    <property type="protein sequence ID" value="PTB58922.1"/>
    <property type="molecule type" value="Genomic_DNA"/>
</dbReference>
<evidence type="ECO:0000256" key="1">
    <source>
        <dbReference type="SAM" id="MobiDB-lite"/>
    </source>
</evidence>
<gene>
    <name evidence="2" type="ORF">M431DRAFT_490556</name>
</gene>